<comment type="similarity">
    <text evidence="1">Belongs to the cycloisomerase 2 family.</text>
</comment>
<dbReference type="Pfam" id="PF10282">
    <property type="entry name" value="Lactonase"/>
    <property type="match status" value="1"/>
</dbReference>
<dbReference type="OMA" id="NKEFIGY"/>
<dbReference type="InterPro" id="IPR015943">
    <property type="entry name" value="WD40/YVTN_repeat-like_dom_sf"/>
</dbReference>
<dbReference type="InterPro" id="IPR011048">
    <property type="entry name" value="Haem_d1_sf"/>
</dbReference>
<dbReference type="GO" id="GO:0017057">
    <property type="term" value="F:6-phosphogluconolactonase activity"/>
    <property type="evidence" value="ECO:0007669"/>
    <property type="project" value="UniProtKB-EC"/>
</dbReference>
<dbReference type="AlphaFoldDB" id="A0A150K1M9"/>
<dbReference type="PANTHER" id="PTHR30344:SF1">
    <property type="entry name" value="6-PHOSPHOGLUCONOLACTONASE"/>
    <property type="match status" value="1"/>
</dbReference>
<dbReference type="SUPFAM" id="SSF51004">
    <property type="entry name" value="C-terminal (heme d1) domain of cytochrome cd1-nitrite reductase"/>
    <property type="match status" value="1"/>
</dbReference>
<evidence type="ECO:0000313" key="3">
    <source>
        <dbReference type="Proteomes" id="UP000075288"/>
    </source>
</evidence>
<dbReference type="InterPro" id="IPR019405">
    <property type="entry name" value="Lactonase_7-beta_prop"/>
</dbReference>
<comment type="caution">
    <text evidence="2">The sequence shown here is derived from an EMBL/GenBank/DDBJ whole genome shotgun (WGS) entry which is preliminary data.</text>
</comment>
<organism evidence="2 3">
    <name type="scientific">Heyndrickxia coagulans</name>
    <name type="common">Weizmannia coagulans</name>
    <dbReference type="NCBI Taxonomy" id="1398"/>
    <lineage>
        <taxon>Bacteria</taxon>
        <taxon>Bacillati</taxon>
        <taxon>Bacillota</taxon>
        <taxon>Bacilli</taxon>
        <taxon>Bacillales</taxon>
        <taxon>Bacillaceae</taxon>
        <taxon>Heyndrickxia</taxon>
    </lineage>
</organism>
<keyword evidence="2" id="KW-0378">Hydrolase</keyword>
<dbReference type="PATRIC" id="fig|1398.26.peg.2681"/>
<proteinExistence type="inferred from homology"/>
<dbReference type="FunFam" id="2.130.10.10:FF:000306">
    <property type="entry name" value="3-carboxymuconate cyclase"/>
    <property type="match status" value="1"/>
</dbReference>
<dbReference type="PANTHER" id="PTHR30344">
    <property type="entry name" value="6-PHOSPHOGLUCONOLACTONASE-RELATED"/>
    <property type="match status" value="1"/>
</dbReference>
<evidence type="ECO:0000256" key="1">
    <source>
        <dbReference type="ARBA" id="ARBA00005564"/>
    </source>
</evidence>
<dbReference type="Proteomes" id="UP000075288">
    <property type="component" value="Unassembled WGS sequence"/>
</dbReference>
<evidence type="ECO:0000313" key="2">
    <source>
        <dbReference type="EMBL" id="KYC63336.1"/>
    </source>
</evidence>
<dbReference type="EMBL" id="LQYG01000040">
    <property type="protein sequence ID" value="KYC63336.1"/>
    <property type="molecule type" value="Genomic_DNA"/>
</dbReference>
<name>A0A150K1M9_HEYCO</name>
<dbReference type="GO" id="GO:0005829">
    <property type="term" value="C:cytosol"/>
    <property type="evidence" value="ECO:0007669"/>
    <property type="project" value="TreeGrafter"/>
</dbReference>
<gene>
    <name evidence="2" type="ORF">B4098_0680</name>
</gene>
<reference evidence="2 3" key="1">
    <citation type="submission" date="2016-01" db="EMBL/GenBank/DDBJ databases">
        <title>Genome Sequences of Twelve Sporeforming Bacillus Species Isolated from Foods.</title>
        <authorList>
            <person name="Berendsen E.M."/>
            <person name="Wells-Bennik M.H."/>
            <person name="Krawcyk A.O."/>
            <person name="De Jong A."/>
            <person name="Holsappel S."/>
            <person name="Eijlander R.T."/>
            <person name="Kuipers O.P."/>
        </authorList>
    </citation>
    <scope>NUCLEOTIDE SEQUENCE [LARGE SCALE GENOMIC DNA]</scope>
    <source>
        <strain evidence="2 3">B4098</strain>
    </source>
</reference>
<dbReference type="EC" id="3.1.1.31" evidence="2"/>
<protein>
    <submittedName>
        <fullName evidence="2">6-phosphogluconolactonase</fullName>
        <ecNumber evidence="2">3.1.1.31</ecNumber>
    </submittedName>
</protein>
<accession>A0A150K1M9</accession>
<dbReference type="Gene3D" id="2.130.10.10">
    <property type="entry name" value="YVTN repeat-like/Quinoprotein amine dehydrogenase"/>
    <property type="match status" value="1"/>
</dbReference>
<sequence>MGKTKWTGYAGTYTKGASEGIYTFTLDTEKKQIEDVKVAARLGNPTYLNITADNRNLYAVVKEGSQGGVAAFSIDAETGALTELNRQLSGGASPCHVSVDSAKKTVVSANYHNGTVSAYLTNKDGSLQPAVSVIEHTGSGPNPERQEKPHVHFAGFTPDKKYVVAVDLGNDTITTYAHDGGKLTEKAVLSVRPGSGPRHLAFHPGRKLAYCITELSNEVIVLEFDEASGTFKDVQYIKTIPEDFTENSQGSAIHLSSDGRFVYAGNRGHDSIAVFAAGPDGKLSLVEYTSTEGSWPRDFVLDPTEKFVVAANQESGTLVLYARDPETGILTLLQKDVPVPEAVCVKFLHG</sequence>
<dbReference type="RefSeq" id="WP_013858493.1">
    <property type="nucleotide sequence ID" value="NZ_CP091468.1"/>
</dbReference>
<dbReference type="InterPro" id="IPR050282">
    <property type="entry name" value="Cycloisomerase_2"/>
</dbReference>